<organism evidence="1">
    <name type="scientific">Tanacetum cinerariifolium</name>
    <name type="common">Dalmatian daisy</name>
    <name type="synonym">Chrysanthemum cinerariifolium</name>
    <dbReference type="NCBI Taxonomy" id="118510"/>
    <lineage>
        <taxon>Eukaryota</taxon>
        <taxon>Viridiplantae</taxon>
        <taxon>Streptophyta</taxon>
        <taxon>Embryophyta</taxon>
        <taxon>Tracheophyta</taxon>
        <taxon>Spermatophyta</taxon>
        <taxon>Magnoliopsida</taxon>
        <taxon>eudicotyledons</taxon>
        <taxon>Gunneridae</taxon>
        <taxon>Pentapetalae</taxon>
        <taxon>asterids</taxon>
        <taxon>campanulids</taxon>
        <taxon>Asterales</taxon>
        <taxon>Asteraceae</taxon>
        <taxon>Asteroideae</taxon>
        <taxon>Anthemideae</taxon>
        <taxon>Anthemidinae</taxon>
        <taxon>Tanacetum</taxon>
    </lineage>
</organism>
<evidence type="ECO:0000313" key="1">
    <source>
        <dbReference type="EMBL" id="GFD21656.1"/>
    </source>
</evidence>
<comment type="caution">
    <text evidence="1">The sequence shown here is derived from an EMBL/GenBank/DDBJ whole genome shotgun (WGS) entry which is preliminary data.</text>
</comment>
<gene>
    <name evidence="1" type="ORF">Tci_893625</name>
</gene>
<reference evidence="1" key="1">
    <citation type="journal article" date="2019" name="Sci. Rep.">
        <title>Draft genome of Tanacetum cinerariifolium, the natural source of mosquito coil.</title>
        <authorList>
            <person name="Yamashiro T."/>
            <person name="Shiraishi A."/>
            <person name="Satake H."/>
            <person name="Nakayama K."/>
        </authorList>
    </citation>
    <scope>NUCLEOTIDE SEQUENCE</scope>
</reference>
<dbReference type="InterPro" id="IPR036782">
    <property type="entry name" value="NE0471-like_N"/>
</dbReference>
<protein>
    <recommendedName>
        <fullName evidence="2">DUF2442 domain-containing protein</fullName>
    </recommendedName>
</protein>
<dbReference type="Gene3D" id="3.30.2020.10">
    <property type="entry name" value="NE0471-like N-terminal domain"/>
    <property type="match status" value="1"/>
</dbReference>
<dbReference type="SUPFAM" id="SSF143880">
    <property type="entry name" value="NE0471 N-terminal domain-like"/>
    <property type="match status" value="1"/>
</dbReference>
<accession>A0A699UJY6</accession>
<feature type="non-terminal residue" evidence="1">
    <location>
        <position position="1"/>
    </location>
</feature>
<proteinExistence type="predicted"/>
<name>A0A699UJY6_TANCI</name>
<evidence type="ECO:0008006" key="2">
    <source>
        <dbReference type="Google" id="ProtNLM"/>
    </source>
</evidence>
<sequence>SMKRPRLKSVQALKGRKLDLTFINDQRFVLDMNADIQNFPGLRPLRIEDAFMQAEIGDDGWTVEWVDLDIQIALAHEGWLSSTREAAALPESSICKNA</sequence>
<dbReference type="AlphaFoldDB" id="A0A699UJY6"/>
<dbReference type="EMBL" id="BKCJ011331337">
    <property type="protein sequence ID" value="GFD21656.1"/>
    <property type="molecule type" value="Genomic_DNA"/>
</dbReference>